<proteinExistence type="predicted"/>
<evidence type="ECO:0000313" key="3">
    <source>
        <dbReference type="Proteomes" id="UP000719412"/>
    </source>
</evidence>
<dbReference type="InterPro" id="IPR006616">
    <property type="entry name" value="DM9_repeat"/>
</dbReference>
<gene>
    <name evidence="2" type="ORF">GEV33_002191</name>
</gene>
<feature type="signal peptide" evidence="1">
    <location>
        <begin position="1"/>
        <end position="20"/>
    </location>
</feature>
<dbReference type="PANTHER" id="PTHR31649">
    <property type="entry name" value="AGAP009604-PA"/>
    <property type="match status" value="1"/>
</dbReference>
<dbReference type="PANTHER" id="PTHR31649:SF10">
    <property type="entry name" value="IP19903P-RELATED"/>
    <property type="match status" value="1"/>
</dbReference>
<organism evidence="2 3">
    <name type="scientific">Tenebrio molitor</name>
    <name type="common">Yellow mealworm beetle</name>
    <dbReference type="NCBI Taxonomy" id="7067"/>
    <lineage>
        <taxon>Eukaryota</taxon>
        <taxon>Metazoa</taxon>
        <taxon>Ecdysozoa</taxon>
        <taxon>Arthropoda</taxon>
        <taxon>Hexapoda</taxon>
        <taxon>Insecta</taxon>
        <taxon>Pterygota</taxon>
        <taxon>Neoptera</taxon>
        <taxon>Endopterygota</taxon>
        <taxon>Coleoptera</taxon>
        <taxon>Polyphaga</taxon>
        <taxon>Cucujiformia</taxon>
        <taxon>Tenebrionidae</taxon>
        <taxon>Tenebrio</taxon>
    </lineage>
</organism>
<reference evidence="2" key="2">
    <citation type="submission" date="2021-08" db="EMBL/GenBank/DDBJ databases">
        <authorList>
            <person name="Eriksson T."/>
        </authorList>
    </citation>
    <scope>NUCLEOTIDE SEQUENCE</scope>
    <source>
        <strain evidence="2">Stoneville</strain>
        <tissue evidence="2">Whole head</tissue>
    </source>
</reference>
<reference evidence="2" key="1">
    <citation type="journal article" date="2020" name="J Insects Food Feed">
        <title>The yellow mealworm (Tenebrio molitor) genome: a resource for the emerging insects as food and feed industry.</title>
        <authorList>
            <person name="Eriksson T."/>
            <person name="Andere A."/>
            <person name="Kelstrup H."/>
            <person name="Emery V."/>
            <person name="Picard C."/>
        </authorList>
    </citation>
    <scope>NUCLEOTIDE SEQUENCE</scope>
    <source>
        <strain evidence="2">Stoneville</strain>
        <tissue evidence="2">Whole head</tissue>
    </source>
</reference>
<keyword evidence="1" id="KW-0732">Signal</keyword>
<sequence>MTRAICVAIIVLFTCQTSYSFKNYYWREYTGEIPKDAIVGGRDINDKNIYIGQAYVKNEGIMEVQITPGVRQVLVPMRGIKKIDKYVKILCGPQEKVYWMSSNPSSLHSDLIDKHAIIGGHEDGWGYTSIGRINREGEVKIGKLNTCVVNNPPFYFNDNGVERRFTPPCGANMKFFATLITIFFSLGPHTCPLEDYYWREYVGETPEDAIIAGKDINNKNVHIGQAYVHDAGLIVTQIFPGVKEVYVTYKGVRKIDKYVKILCGEQADFYWMQANHTNLHLELIDKHAVIGGHEDAYGYMNVGRISYGGEIRIGKVNSFWPEAAYFYFDNNGTEKRISSYQVLMYIDKSINIDVRFKH</sequence>
<evidence type="ECO:0008006" key="4">
    <source>
        <dbReference type="Google" id="ProtNLM"/>
    </source>
</evidence>
<comment type="caution">
    <text evidence="2">The sequence shown here is derived from an EMBL/GenBank/DDBJ whole genome shotgun (WGS) entry which is preliminary data.</text>
</comment>
<keyword evidence="3" id="KW-1185">Reference proteome</keyword>
<dbReference type="EMBL" id="JABDTM020011410">
    <property type="protein sequence ID" value="KAH0820600.1"/>
    <property type="molecule type" value="Genomic_DNA"/>
</dbReference>
<dbReference type="Pfam" id="PF11901">
    <property type="entry name" value="DM9"/>
    <property type="match status" value="1"/>
</dbReference>
<dbReference type="AlphaFoldDB" id="A0A8J6HKV3"/>
<feature type="chain" id="PRO_5035232484" description="DUF3421 domain containing protein" evidence="1">
    <location>
        <begin position="21"/>
        <end position="358"/>
    </location>
</feature>
<dbReference type="Proteomes" id="UP000719412">
    <property type="component" value="Unassembled WGS sequence"/>
</dbReference>
<evidence type="ECO:0000313" key="2">
    <source>
        <dbReference type="EMBL" id="KAH0820600.1"/>
    </source>
</evidence>
<evidence type="ECO:0000256" key="1">
    <source>
        <dbReference type="SAM" id="SignalP"/>
    </source>
</evidence>
<accession>A0A8J6HKV3</accession>
<protein>
    <recommendedName>
        <fullName evidence="4">DUF3421 domain containing protein</fullName>
    </recommendedName>
</protein>
<name>A0A8J6HKV3_TENMO</name>